<keyword evidence="2" id="KW-0732">Signal</keyword>
<protein>
    <submittedName>
        <fullName evidence="3">Uncharacterized protein</fullName>
    </submittedName>
</protein>
<feature type="coiled-coil region" evidence="1">
    <location>
        <begin position="112"/>
        <end position="146"/>
    </location>
</feature>
<accession>A0A1D9LJG3</accession>
<keyword evidence="1" id="KW-0175">Coiled coil</keyword>
<feature type="chain" id="PRO_5009443312" evidence="2">
    <location>
        <begin position="24"/>
        <end position="162"/>
    </location>
</feature>
<dbReference type="Proteomes" id="UP000178776">
    <property type="component" value="Chromosome"/>
</dbReference>
<evidence type="ECO:0000313" key="4">
    <source>
        <dbReference type="Proteomes" id="UP000178776"/>
    </source>
</evidence>
<dbReference type="GeneID" id="68842778"/>
<gene>
    <name evidence="3" type="ORF">BKX93_16345</name>
</gene>
<proteinExistence type="predicted"/>
<organism evidence="3 4">
    <name type="scientific">Chromobacterium vaccinii</name>
    <dbReference type="NCBI Taxonomy" id="1108595"/>
    <lineage>
        <taxon>Bacteria</taxon>
        <taxon>Pseudomonadati</taxon>
        <taxon>Pseudomonadota</taxon>
        <taxon>Betaproteobacteria</taxon>
        <taxon>Neisseriales</taxon>
        <taxon>Chromobacteriaceae</taxon>
        <taxon>Chromobacterium</taxon>
    </lineage>
</organism>
<dbReference type="AlphaFoldDB" id="A0A1D9LJG3"/>
<sequence>MTPSVFPRRWLPLMLLPLLAACAGVRQPSPPIRYCPGSDALLIALDWPDEAVRQRWQAYEACDSYRLLRVLRANRGDPGRLAGELDKLLADKSLSPASATLARLQLRQAQAQFRLQDQNDRQQQQLRDQQKRIDDQAAKLDALRRLELDLPKPNGLSGGSKR</sequence>
<evidence type="ECO:0000256" key="1">
    <source>
        <dbReference type="SAM" id="Coils"/>
    </source>
</evidence>
<feature type="signal peptide" evidence="2">
    <location>
        <begin position="1"/>
        <end position="23"/>
    </location>
</feature>
<dbReference type="RefSeq" id="WP_070980630.1">
    <property type="nucleotide sequence ID" value="NZ_CP017707.1"/>
</dbReference>
<evidence type="ECO:0000256" key="2">
    <source>
        <dbReference type="SAM" id="SignalP"/>
    </source>
</evidence>
<name>A0A1D9LJG3_9NEIS</name>
<dbReference type="KEGG" id="cvc:BKX93_16345"/>
<dbReference type="STRING" id="1108595.BKX93_16345"/>
<dbReference type="EMBL" id="CP017707">
    <property type="protein sequence ID" value="AOZ51415.1"/>
    <property type="molecule type" value="Genomic_DNA"/>
</dbReference>
<evidence type="ECO:0000313" key="3">
    <source>
        <dbReference type="EMBL" id="AOZ51415.1"/>
    </source>
</evidence>
<reference evidence="3 4" key="1">
    <citation type="submission" date="2016-10" db="EMBL/GenBank/DDBJ databases">
        <title>Chromobacterium muskegensis sp. nov., an insecticidal bacterium isolated from Sphagnum bogs.</title>
        <authorList>
            <person name="Sparks M.E."/>
            <person name="Blackburn M.B."/>
            <person name="Gundersen-Rindal D.E."/>
            <person name="Mitchell A."/>
            <person name="Farrar R."/>
            <person name="Kuhar D."/>
        </authorList>
    </citation>
    <scope>NUCLEOTIDE SEQUENCE [LARGE SCALE GENOMIC DNA]</scope>
    <source>
        <strain evidence="3 4">21-1</strain>
    </source>
</reference>